<dbReference type="Proteomes" id="UP001184150">
    <property type="component" value="Unassembled WGS sequence"/>
</dbReference>
<dbReference type="RefSeq" id="WP_022677229.1">
    <property type="nucleotide sequence ID" value="NZ_CP140000.1"/>
</dbReference>
<dbReference type="PROSITE" id="PS51318">
    <property type="entry name" value="TAT"/>
    <property type="match status" value="1"/>
</dbReference>
<dbReference type="InterPro" id="IPR036770">
    <property type="entry name" value="Ankyrin_rpt-contain_sf"/>
</dbReference>
<organism evidence="5 6">
    <name type="scientific">Novosphingobium capsulatum</name>
    <dbReference type="NCBI Taxonomy" id="13688"/>
    <lineage>
        <taxon>Bacteria</taxon>
        <taxon>Pseudomonadati</taxon>
        <taxon>Pseudomonadota</taxon>
        <taxon>Alphaproteobacteria</taxon>
        <taxon>Sphingomonadales</taxon>
        <taxon>Sphingomonadaceae</taxon>
        <taxon>Novosphingobium</taxon>
    </lineage>
</organism>
<dbReference type="PANTHER" id="PTHR24171:SF8">
    <property type="entry name" value="BRCA1-ASSOCIATED RING DOMAIN PROTEIN 1"/>
    <property type="match status" value="1"/>
</dbReference>
<keyword evidence="2 3" id="KW-0040">ANK repeat</keyword>
<dbReference type="EMBL" id="JAVDRD010000006">
    <property type="protein sequence ID" value="MDR6511631.1"/>
    <property type="molecule type" value="Genomic_DNA"/>
</dbReference>
<accession>A0ABU1MMS8</accession>
<proteinExistence type="predicted"/>
<evidence type="ECO:0000313" key="5">
    <source>
        <dbReference type="EMBL" id="MDR6511631.1"/>
    </source>
</evidence>
<dbReference type="SUPFAM" id="SSF48403">
    <property type="entry name" value="Ankyrin repeat"/>
    <property type="match status" value="1"/>
</dbReference>
<feature type="repeat" description="ANK" evidence="3">
    <location>
        <begin position="71"/>
        <end position="103"/>
    </location>
</feature>
<evidence type="ECO:0000256" key="4">
    <source>
        <dbReference type="SAM" id="SignalP"/>
    </source>
</evidence>
<dbReference type="Pfam" id="PF12796">
    <property type="entry name" value="Ank_2"/>
    <property type="match status" value="1"/>
</dbReference>
<evidence type="ECO:0000256" key="3">
    <source>
        <dbReference type="PROSITE-ProRule" id="PRU00023"/>
    </source>
</evidence>
<keyword evidence="4" id="KW-0732">Signal</keyword>
<feature type="signal peptide" evidence="4">
    <location>
        <begin position="1"/>
        <end position="32"/>
    </location>
</feature>
<evidence type="ECO:0000256" key="2">
    <source>
        <dbReference type="ARBA" id="ARBA00023043"/>
    </source>
</evidence>
<dbReference type="SMART" id="SM00248">
    <property type="entry name" value="ANK"/>
    <property type="match status" value="3"/>
</dbReference>
<dbReference type="InterPro" id="IPR006311">
    <property type="entry name" value="TAT_signal"/>
</dbReference>
<sequence length="210" mass="22396">MSIKRANSRRIALALCALAPAAVLLPAGPALAQFSESYKFLDAVRKKDGDKVNEALQNPASQIVNTKDVSTGETALHIVTQRRDLLWMQFLVGKGANVNARDNKGVTPLVVAANLNFLEGVDFLISVGARVDDPNNTGETPLITAVHGHNLAMVRALLKAGANPDRPDNSGRSARDYATLDHAEAISDELEAAAKKRQTGKAAQTYGPTF</sequence>
<feature type="repeat" description="ANK" evidence="3">
    <location>
        <begin position="137"/>
        <end position="169"/>
    </location>
</feature>
<evidence type="ECO:0000313" key="6">
    <source>
        <dbReference type="Proteomes" id="UP001184150"/>
    </source>
</evidence>
<dbReference type="Gene3D" id="1.25.40.20">
    <property type="entry name" value="Ankyrin repeat-containing domain"/>
    <property type="match status" value="1"/>
</dbReference>
<dbReference type="PROSITE" id="PS50088">
    <property type="entry name" value="ANK_REPEAT"/>
    <property type="match status" value="3"/>
</dbReference>
<comment type="caution">
    <text evidence="5">The sequence shown here is derived from an EMBL/GenBank/DDBJ whole genome shotgun (WGS) entry which is preliminary data.</text>
</comment>
<evidence type="ECO:0000256" key="1">
    <source>
        <dbReference type="ARBA" id="ARBA00022737"/>
    </source>
</evidence>
<feature type="chain" id="PRO_5046157143" evidence="4">
    <location>
        <begin position="33"/>
        <end position="210"/>
    </location>
</feature>
<gene>
    <name evidence="5" type="ORF">J2792_002507</name>
</gene>
<dbReference type="InterPro" id="IPR002110">
    <property type="entry name" value="Ankyrin_rpt"/>
</dbReference>
<keyword evidence="6" id="KW-1185">Reference proteome</keyword>
<name>A0ABU1MMS8_9SPHN</name>
<protein>
    <submittedName>
        <fullName evidence="5">Ankyrin repeat protein</fullName>
    </submittedName>
</protein>
<dbReference type="Pfam" id="PF00023">
    <property type="entry name" value="Ank"/>
    <property type="match status" value="1"/>
</dbReference>
<dbReference type="PROSITE" id="PS50297">
    <property type="entry name" value="ANK_REP_REGION"/>
    <property type="match status" value="2"/>
</dbReference>
<keyword evidence="1" id="KW-0677">Repeat</keyword>
<feature type="repeat" description="ANK" evidence="3">
    <location>
        <begin position="104"/>
        <end position="136"/>
    </location>
</feature>
<reference evidence="5 6" key="1">
    <citation type="submission" date="2023-07" db="EMBL/GenBank/DDBJ databases">
        <title>Sorghum-associated microbial communities from plants grown in Nebraska, USA.</title>
        <authorList>
            <person name="Schachtman D."/>
        </authorList>
    </citation>
    <scope>NUCLEOTIDE SEQUENCE [LARGE SCALE GENOMIC DNA]</scope>
    <source>
        <strain evidence="5 6">DS1027</strain>
    </source>
</reference>
<dbReference type="PANTHER" id="PTHR24171">
    <property type="entry name" value="ANKYRIN REPEAT DOMAIN-CONTAINING PROTEIN 39-RELATED"/>
    <property type="match status" value="1"/>
</dbReference>